<dbReference type="Pfam" id="PF22939">
    <property type="entry name" value="WHD_GPIID"/>
    <property type="match status" value="1"/>
</dbReference>
<dbReference type="InterPro" id="IPR036322">
    <property type="entry name" value="WD40_repeat_dom_sf"/>
</dbReference>
<dbReference type="RefSeq" id="XP_066709831.1">
    <property type="nucleotide sequence ID" value="XM_066864870.1"/>
</dbReference>
<proteinExistence type="predicted"/>
<gene>
    <name evidence="2" type="ORF">PG994_013461</name>
</gene>
<dbReference type="InterPro" id="IPR054471">
    <property type="entry name" value="GPIID_WHD"/>
</dbReference>
<reference evidence="2 3" key="1">
    <citation type="submission" date="2023-01" db="EMBL/GenBank/DDBJ databases">
        <title>Analysis of 21 Apiospora genomes using comparative genomics revels a genus with tremendous synthesis potential of carbohydrate active enzymes and secondary metabolites.</title>
        <authorList>
            <person name="Sorensen T."/>
        </authorList>
    </citation>
    <scope>NUCLEOTIDE SEQUENCE [LARGE SCALE GENOMIC DNA]</scope>
    <source>
        <strain evidence="2 3">CBS 135458</strain>
    </source>
</reference>
<name>A0ABR1TB87_9PEZI</name>
<dbReference type="SUPFAM" id="SSF50978">
    <property type="entry name" value="WD40 repeat-like"/>
    <property type="match status" value="1"/>
</dbReference>
<dbReference type="InterPro" id="IPR001680">
    <property type="entry name" value="WD40_rpt"/>
</dbReference>
<organism evidence="2 3">
    <name type="scientific">Apiospora phragmitis</name>
    <dbReference type="NCBI Taxonomy" id="2905665"/>
    <lineage>
        <taxon>Eukaryota</taxon>
        <taxon>Fungi</taxon>
        <taxon>Dikarya</taxon>
        <taxon>Ascomycota</taxon>
        <taxon>Pezizomycotina</taxon>
        <taxon>Sordariomycetes</taxon>
        <taxon>Xylariomycetidae</taxon>
        <taxon>Amphisphaeriales</taxon>
        <taxon>Apiosporaceae</taxon>
        <taxon>Apiospora</taxon>
    </lineage>
</organism>
<dbReference type="Proteomes" id="UP001480595">
    <property type="component" value="Unassembled WGS sequence"/>
</dbReference>
<dbReference type="PANTHER" id="PTHR10039:SF16">
    <property type="entry name" value="GPI INOSITOL-DEACYLASE"/>
    <property type="match status" value="1"/>
</dbReference>
<keyword evidence="3" id="KW-1185">Reference proteome</keyword>
<accession>A0ABR1TB87</accession>
<evidence type="ECO:0000259" key="1">
    <source>
        <dbReference type="Pfam" id="PF22939"/>
    </source>
</evidence>
<comment type="caution">
    <text evidence="2">The sequence shown here is derived from an EMBL/GenBank/DDBJ whole genome shotgun (WGS) entry which is preliminary data.</text>
</comment>
<dbReference type="SMART" id="SM00320">
    <property type="entry name" value="WD40"/>
    <property type="match status" value="4"/>
</dbReference>
<feature type="domain" description="GPI inositol-deacylase winged helix" evidence="1">
    <location>
        <begin position="131"/>
        <end position="220"/>
    </location>
</feature>
<dbReference type="Pfam" id="PF00400">
    <property type="entry name" value="WD40"/>
    <property type="match status" value="1"/>
</dbReference>
<evidence type="ECO:0000313" key="3">
    <source>
        <dbReference type="Proteomes" id="UP001480595"/>
    </source>
</evidence>
<protein>
    <recommendedName>
        <fullName evidence="1">GPI inositol-deacylase winged helix domain-containing protein</fullName>
    </recommendedName>
</protein>
<evidence type="ECO:0000313" key="2">
    <source>
        <dbReference type="EMBL" id="KAK8042978.1"/>
    </source>
</evidence>
<dbReference type="InterPro" id="IPR015943">
    <property type="entry name" value="WD40/YVTN_repeat-like_dom_sf"/>
</dbReference>
<sequence length="1106" mass="123571">MDECKAASSDLMNFLTRAQELWPLCILVTSRYMFEPLTTRRSEALTDTVDDEDSSQDISLFLKANIDFLPAATALGRAEMAKKILESSRGCFLWAHLIMNELRHVHTLAETNMVLDSTPSDMNELYKKILDDMSRARFGKDLTKAILTWITCSFRPLAVEELHAAIELDIADAVDDMENSVISYCGSLVYVDSRKRFQLIHLTAREFLVSNELRSEFAIETTLGHTRLALTCVQCLVLHNRKDDRPGSQTDSKAQGWSQMVDYASQYLFQHLIHTDSTNDQIISLLSRFFGSLSILTWIEYIAAHSDLSKIYQAGKAVLNLLSRRARHTPDIDTHLQRDLTRLKAWAQDLIHLVTKFSHRLRQSPASIHQLIPPLCPPDSIIRRQTYVSHSGLSVHGLSGSGWGAYLTTIRYEEHRTPFSFAAGIGYFALGMSTGDVILYDDTIFQESRVLAHMEPVWLLKFGETGRYLASSSAKSIKIWDTQSWDELYKIPLKSRLIAMSFLEGDATLLYANKMNELVEWDLLSGSVRKGPMDWTLDFTEAGNGPYIHLREPRLAAYSPHQNLLAIVYRGEDILLWDTEQNRIHDMYEKETGSRKKGAPELPGPLTPVTTLAFSAASDTSLLAASYEDGDLIVYDIYSGDVKKIVRSANILALASSPDGRTLAGSDSRGGIVLFSFEGLKDLYRISIVNSTVRPLFVNFTVGGEQVIDIRTTQCRVWQPTILFTQNLDEGKSDTVPVSTGLREIDYQIPDRVAITAIHCVQLSYQASSLVFCGKKDGSVFAYDVTGEPTGKQIFVQSSGSIACAIAEIHFDDNSGLLTCSDFGSVVTARRLTRRKLAYWSAADPELRVGVGLSVCQLLGSGQNHAVLVSTVEHARLWSTKSDARLLATADNTGQGEKRWFAHPKRHDCLIQLRAESVEIRSWSNLELLGRIVLSGGESYLGTIQRSIPVNSAMYFVTMACGDSSPDEATHSRFDFWDFDEFQDKGPEVAAFLPLCTLRPTWINYEAAIGIYGDRFVYIDTSYWVCSVEISQQSEAPVRHFFIPNDWLSLVGHQPVFDMGKIGEIIFAKESDLVVIKRGLEVTESGAPFYPRSRSSAAAIPLVRSG</sequence>
<dbReference type="GeneID" id="92097933"/>
<dbReference type="Gene3D" id="2.130.10.10">
    <property type="entry name" value="YVTN repeat-like/Quinoprotein amine dehydrogenase"/>
    <property type="match status" value="2"/>
</dbReference>
<dbReference type="EMBL" id="JAQQWL010000013">
    <property type="protein sequence ID" value="KAK8042978.1"/>
    <property type="molecule type" value="Genomic_DNA"/>
</dbReference>
<dbReference type="PANTHER" id="PTHR10039">
    <property type="entry name" value="AMELOGENIN"/>
    <property type="match status" value="1"/>
</dbReference>